<dbReference type="STRING" id="402734.SAMN05660918_1835"/>
<reference evidence="2" key="1">
    <citation type="submission" date="2016-10" db="EMBL/GenBank/DDBJ databases">
        <authorList>
            <person name="Varghese N."/>
            <person name="Submissions S."/>
        </authorList>
    </citation>
    <scope>NUCLEOTIDE SEQUENCE [LARGE SCALE GENOMIC DNA]</scope>
    <source>
        <strain evidence="2">DSM 17934</strain>
    </source>
</reference>
<proteinExistence type="predicted"/>
<protein>
    <submittedName>
        <fullName evidence="1">Uncharacterized protein</fullName>
    </submittedName>
</protein>
<evidence type="ECO:0000313" key="1">
    <source>
        <dbReference type="EMBL" id="SEI89200.1"/>
    </source>
</evidence>
<dbReference type="RefSeq" id="WP_091311953.1">
    <property type="nucleotide sequence ID" value="NZ_CBCSJU010000004.1"/>
</dbReference>
<dbReference type="EMBL" id="FNYA01000004">
    <property type="protein sequence ID" value="SEI89200.1"/>
    <property type="molecule type" value="Genomic_DNA"/>
</dbReference>
<sequence length="169" mass="19911">MIKLIYFLLFSVFCFSQNENSYKIDKEIKISSISFEKTTGPIYRADKSHILSKVTLSFQNDSCYVSTKYTDDIGKELSDEEYLRSNSYNNYDFIISKSSFFDIVNQLENVNFDVIEKNNFNVFDGCIYNINFGNANYEFNYSYHALNYDKTNNGLKLMKLFDEVWKLVK</sequence>
<gene>
    <name evidence="1" type="ORF">SAMN05660918_1835</name>
</gene>
<organism evidence="1 2">
    <name type="scientific">Flavobacterium terrigena</name>
    <dbReference type="NCBI Taxonomy" id="402734"/>
    <lineage>
        <taxon>Bacteria</taxon>
        <taxon>Pseudomonadati</taxon>
        <taxon>Bacteroidota</taxon>
        <taxon>Flavobacteriia</taxon>
        <taxon>Flavobacteriales</taxon>
        <taxon>Flavobacteriaceae</taxon>
        <taxon>Flavobacterium</taxon>
    </lineage>
</organism>
<keyword evidence="2" id="KW-1185">Reference proteome</keyword>
<evidence type="ECO:0000313" key="2">
    <source>
        <dbReference type="Proteomes" id="UP000199702"/>
    </source>
</evidence>
<accession>A0A1H6ULU8</accession>
<name>A0A1H6ULU8_9FLAO</name>
<dbReference type="AlphaFoldDB" id="A0A1H6ULU8"/>
<dbReference type="Proteomes" id="UP000199702">
    <property type="component" value="Unassembled WGS sequence"/>
</dbReference>